<dbReference type="PANTHER" id="PTHR24394:SF48">
    <property type="entry name" value="ZINC FINGER PROTEIN 771"/>
    <property type="match status" value="1"/>
</dbReference>
<keyword evidence="5" id="KW-0862">Zinc</keyword>
<comment type="caution">
    <text evidence="11">The sequence shown here is derived from an EMBL/GenBank/DDBJ whole genome shotgun (WGS) entry which is preliminary data.</text>
</comment>
<sequence>HTGEKPYECKQCHKCFSQAVHLRNHERVHTGEKPYKCKQSMLEALGSMKEFTVEKNHINVNSVTSVLAKKEV</sequence>
<dbReference type="PROSITE" id="PS00028">
    <property type="entry name" value="ZINC_FINGER_C2H2_1"/>
    <property type="match status" value="1"/>
</dbReference>
<evidence type="ECO:0000313" key="11">
    <source>
        <dbReference type="EMBL" id="CAH3141095.1"/>
    </source>
</evidence>
<keyword evidence="2" id="KW-0479">Metal-binding</keyword>
<proteinExistence type="predicted"/>
<evidence type="ECO:0000256" key="6">
    <source>
        <dbReference type="ARBA" id="ARBA00023015"/>
    </source>
</evidence>
<protein>
    <recommendedName>
        <fullName evidence="10">C2H2-type domain-containing protein</fullName>
    </recommendedName>
</protein>
<comment type="subcellular location">
    <subcellularLocation>
        <location evidence="1">Nucleus</location>
    </subcellularLocation>
</comment>
<evidence type="ECO:0000256" key="9">
    <source>
        <dbReference type="PROSITE-ProRule" id="PRU00042"/>
    </source>
</evidence>
<evidence type="ECO:0000256" key="2">
    <source>
        <dbReference type="ARBA" id="ARBA00022723"/>
    </source>
</evidence>
<feature type="non-terminal residue" evidence="11">
    <location>
        <position position="1"/>
    </location>
</feature>
<keyword evidence="3" id="KW-0677">Repeat</keyword>
<keyword evidence="6" id="KW-0805">Transcription regulation</keyword>
<feature type="domain" description="C2H2-type" evidence="10">
    <location>
        <begin position="7"/>
        <end position="34"/>
    </location>
</feature>
<evidence type="ECO:0000313" key="12">
    <source>
        <dbReference type="Proteomes" id="UP001159427"/>
    </source>
</evidence>
<reference evidence="11 12" key="1">
    <citation type="submission" date="2022-05" db="EMBL/GenBank/DDBJ databases">
        <authorList>
            <consortium name="Genoscope - CEA"/>
            <person name="William W."/>
        </authorList>
    </citation>
    <scope>NUCLEOTIDE SEQUENCE [LARGE SCALE GENOMIC DNA]</scope>
</reference>
<keyword evidence="8" id="KW-0539">Nucleus</keyword>
<dbReference type="EMBL" id="CALNXI010000811">
    <property type="protein sequence ID" value="CAH3141095.1"/>
    <property type="molecule type" value="Genomic_DNA"/>
</dbReference>
<evidence type="ECO:0000256" key="5">
    <source>
        <dbReference type="ARBA" id="ARBA00022833"/>
    </source>
</evidence>
<evidence type="ECO:0000259" key="10">
    <source>
        <dbReference type="PROSITE" id="PS50157"/>
    </source>
</evidence>
<evidence type="ECO:0000256" key="3">
    <source>
        <dbReference type="ARBA" id="ARBA00022737"/>
    </source>
</evidence>
<evidence type="ECO:0000256" key="4">
    <source>
        <dbReference type="ARBA" id="ARBA00022771"/>
    </source>
</evidence>
<evidence type="ECO:0000256" key="8">
    <source>
        <dbReference type="ARBA" id="ARBA00023242"/>
    </source>
</evidence>
<keyword evidence="12" id="KW-1185">Reference proteome</keyword>
<dbReference type="InterPro" id="IPR013087">
    <property type="entry name" value="Znf_C2H2_type"/>
</dbReference>
<organism evidence="11 12">
    <name type="scientific">Porites evermanni</name>
    <dbReference type="NCBI Taxonomy" id="104178"/>
    <lineage>
        <taxon>Eukaryota</taxon>
        <taxon>Metazoa</taxon>
        <taxon>Cnidaria</taxon>
        <taxon>Anthozoa</taxon>
        <taxon>Hexacorallia</taxon>
        <taxon>Scleractinia</taxon>
        <taxon>Fungiina</taxon>
        <taxon>Poritidae</taxon>
        <taxon>Porites</taxon>
    </lineage>
</organism>
<dbReference type="PANTHER" id="PTHR24394">
    <property type="entry name" value="ZINC FINGER PROTEIN"/>
    <property type="match status" value="1"/>
</dbReference>
<dbReference type="InterPro" id="IPR036236">
    <property type="entry name" value="Znf_C2H2_sf"/>
</dbReference>
<gene>
    <name evidence="11" type="ORF">PEVE_00042032</name>
</gene>
<dbReference type="Proteomes" id="UP001159427">
    <property type="component" value="Unassembled WGS sequence"/>
</dbReference>
<dbReference type="SUPFAM" id="SSF57667">
    <property type="entry name" value="beta-beta-alpha zinc fingers"/>
    <property type="match status" value="1"/>
</dbReference>
<name>A0ABN8PCS3_9CNID</name>
<dbReference type="PROSITE" id="PS50157">
    <property type="entry name" value="ZINC_FINGER_C2H2_2"/>
    <property type="match status" value="1"/>
</dbReference>
<evidence type="ECO:0000256" key="1">
    <source>
        <dbReference type="ARBA" id="ARBA00004123"/>
    </source>
</evidence>
<keyword evidence="7" id="KW-0804">Transcription</keyword>
<accession>A0ABN8PCS3</accession>
<dbReference type="Gene3D" id="3.30.160.60">
    <property type="entry name" value="Classic Zinc Finger"/>
    <property type="match status" value="2"/>
</dbReference>
<keyword evidence="4 9" id="KW-0863">Zinc-finger</keyword>
<evidence type="ECO:0000256" key="7">
    <source>
        <dbReference type="ARBA" id="ARBA00023163"/>
    </source>
</evidence>